<sequence>MIIKTDGIVLKSIDYGESHKIIHLLTPTLGKLSTLAMGAKKTRSKFSATTQPLTLGSFVMYKKEATLGRLNESELIKTYSNIRKDLLLSSYMMYLSDLTDRVTIENENTEEIYKLLLNILDKIDSGMFDAEILVRIYEIKLFSLRGYRPQFDECIECSTTDKGYAYRFSISLGGYICGACFSKDQHAIQISQPVAKLLRVFQYIDIDKIGNISIKKSSREEIRQINQRFIEHYFGIKLKWFNVIDDIKNMYDL</sequence>
<dbReference type="SUPFAM" id="SSF57863">
    <property type="entry name" value="ArfGap/RecO-like zinc finger"/>
    <property type="match status" value="1"/>
</dbReference>
<dbReference type="Pfam" id="PF02565">
    <property type="entry name" value="RecO_C"/>
    <property type="match status" value="1"/>
</dbReference>
<comment type="caution">
    <text evidence="9">The sequence shown here is derived from an EMBL/GenBank/DDBJ whole genome shotgun (WGS) entry which is preliminary data.</text>
</comment>
<dbReference type="RefSeq" id="WP_069643724.1">
    <property type="nucleotide sequence ID" value="NZ_MIJE01000032.1"/>
</dbReference>
<dbReference type="InterPro" id="IPR037278">
    <property type="entry name" value="ARFGAP/RecO"/>
</dbReference>
<comment type="function">
    <text evidence="7">Involved in DNA repair and RecF pathway recombination.</text>
</comment>
<dbReference type="Gene3D" id="1.20.1440.120">
    <property type="entry name" value="Recombination protein O, C-terminal domain"/>
    <property type="match status" value="1"/>
</dbReference>
<dbReference type="GO" id="GO:0006302">
    <property type="term" value="P:double-strand break repair"/>
    <property type="evidence" value="ECO:0007669"/>
    <property type="project" value="TreeGrafter"/>
</dbReference>
<dbReference type="Proteomes" id="UP000094296">
    <property type="component" value="Unassembled WGS sequence"/>
</dbReference>
<dbReference type="InterPro" id="IPR003717">
    <property type="entry name" value="RecO"/>
</dbReference>
<dbReference type="InterPro" id="IPR042242">
    <property type="entry name" value="RecO_C"/>
</dbReference>
<keyword evidence="10" id="KW-1185">Reference proteome</keyword>
<keyword evidence="5 7" id="KW-0234">DNA repair</keyword>
<evidence type="ECO:0000313" key="9">
    <source>
        <dbReference type="EMBL" id="OEF96218.1"/>
    </source>
</evidence>
<evidence type="ECO:0000256" key="5">
    <source>
        <dbReference type="ARBA" id="ARBA00023204"/>
    </source>
</evidence>
<dbReference type="NCBIfam" id="TIGR00613">
    <property type="entry name" value="reco"/>
    <property type="match status" value="1"/>
</dbReference>
<dbReference type="GO" id="GO:0006310">
    <property type="term" value="P:DNA recombination"/>
    <property type="evidence" value="ECO:0007669"/>
    <property type="project" value="UniProtKB-UniRule"/>
</dbReference>
<name>A0A1E5G198_9FIRM</name>
<evidence type="ECO:0000256" key="1">
    <source>
        <dbReference type="ARBA" id="ARBA00007452"/>
    </source>
</evidence>
<evidence type="ECO:0000256" key="2">
    <source>
        <dbReference type="ARBA" id="ARBA00021310"/>
    </source>
</evidence>
<reference evidence="9 10" key="1">
    <citation type="submission" date="2016-09" db="EMBL/GenBank/DDBJ databases">
        <title>Draft genome sequence for the type strain of Desulfuribacillus alkaliarsenatis AHT28, an obligately anaerobic, sulfidogenic bacterium isolated from Russian soda lake sediments.</title>
        <authorList>
            <person name="Abin C.A."/>
            <person name="Hollibaugh J.T."/>
        </authorList>
    </citation>
    <scope>NUCLEOTIDE SEQUENCE [LARGE SCALE GENOMIC DNA]</scope>
    <source>
        <strain evidence="9 10">AHT28</strain>
    </source>
</reference>
<dbReference type="SUPFAM" id="SSF50249">
    <property type="entry name" value="Nucleic acid-binding proteins"/>
    <property type="match status" value="1"/>
</dbReference>
<evidence type="ECO:0000256" key="3">
    <source>
        <dbReference type="ARBA" id="ARBA00022763"/>
    </source>
</evidence>
<comment type="similarity">
    <text evidence="1 7">Belongs to the RecO family.</text>
</comment>
<dbReference type="AlphaFoldDB" id="A0A1E5G198"/>
<dbReference type="Pfam" id="PF11967">
    <property type="entry name" value="RecO_N"/>
    <property type="match status" value="1"/>
</dbReference>
<feature type="domain" description="DNA replication/recombination mediator RecO N-terminal" evidence="8">
    <location>
        <begin position="1"/>
        <end position="79"/>
    </location>
</feature>
<keyword evidence="4 7" id="KW-0233">DNA recombination</keyword>
<evidence type="ECO:0000256" key="6">
    <source>
        <dbReference type="ARBA" id="ARBA00033409"/>
    </source>
</evidence>
<dbReference type="GO" id="GO:0043590">
    <property type="term" value="C:bacterial nucleoid"/>
    <property type="evidence" value="ECO:0007669"/>
    <property type="project" value="TreeGrafter"/>
</dbReference>
<dbReference type="Gene3D" id="2.40.50.140">
    <property type="entry name" value="Nucleic acid-binding proteins"/>
    <property type="match status" value="1"/>
</dbReference>
<evidence type="ECO:0000256" key="4">
    <source>
        <dbReference type="ARBA" id="ARBA00023172"/>
    </source>
</evidence>
<dbReference type="EMBL" id="MIJE01000032">
    <property type="protein sequence ID" value="OEF96218.1"/>
    <property type="molecule type" value="Genomic_DNA"/>
</dbReference>
<gene>
    <name evidence="7" type="primary">recO</name>
    <name evidence="9" type="ORF">BHF68_08615</name>
</gene>
<accession>A0A1E5G198</accession>
<organism evidence="9 10">
    <name type="scientific">Desulfuribacillus alkaliarsenatis</name>
    <dbReference type="NCBI Taxonomy" id="766136"/>
    <lineage>
        <taxon>Bacteria</taxon>
        <taxon>Bacillati</taxon>
        <taxon>Bacillota</taxon>
        <taxon>Desulfuribacillia</taxon>
        <taxon>Desulfuribacillales</taxon>
        <taxon>Desulfuribacillaceae</taxon>
        <taxon>Desulfuribacillus</taxon>
    </lineage>
</organism>
<dbReference type="OrthoDB" id="9797083at2"/>
<dbReference type="InterPro" id="IPR012340">
    <property type="entry name" value="NA-bd_OB-fold"/>
</dbReference>
<dbReference type="STRING" id="766136.BHF68_08615"/>
<evidence type="ECO:0000259" key="8">
    <source>
        <dbReference type="Pfam" id="PF11967"/>
    </source>
</evidence>
<evidence type="ECO:0000256" key="7">
    <source>
        <dbReference type="HAMAP-Rule" id="MF_00201"/>
    </source>
</evidence>
<keyword evidence="3 7" id="KW-0227">DNA damage</keyword>
<dbReference type="InterPro" id="IPR022572">
    <property type="entry name" value="DNA_rep/recomb_RecO_N"/>
</dbReference>
<dbReference type="HAMAP" id="MF_00201">
    <property type="entry name" value="RecO"/>
    <property type="match status" value="1"/>
</dbReference>
<dbReference type="PANTHER" id="PTHR33991:SF1">
    <property type="entry name" value="DNA REPAIR PROTEIN RECO"/>
    <property type="match status" value="1"/>
</dbReference>
<dbReference type="PANTHER" id="PTHR33991">
    <property type="entry name" value="DNA REPAIR PROTEIN RECO"/>
    <property type="match status" value="1"/>
</dbReference>
<protein>
    <recommendedName>
        <fullName evidence="2 7">DNA repair protein RecO</fullName>
    </recommendedName>
    <alternativeName>
        <fullName evidence="6 7">Recombination protein O</fullName>
    </alternativeName>
</protein>
<proteinExistence type="inferred from homology"/>
<evidence type="ECO:0000313" key="10">
    <source>
        <dbReference type="Proteomes" id="UP000094296"/>
    </source>
</evidence>